<organism evidence="4">
    <name type="scientific">Timspurckia oligopyrenoides</name>
    <dbReference type="NCBI Taxonomy" id="708627"/>
    <lineage>
        <taxon>Eukaryota</taxon>
        <taxon>Rhodophyta</taxon>
        <taxon>Bangiophyceae</taxon>
        <taxon>Porphyridiales</taxon>
        <taxon>Porphyridiaceae</taxon>
        <taxon>Timspurckia</taxon>
    </lineage>
</organism>
<evidence type="ECO:0000256" key="1">
    <source>
        <dbReference type="ARBA" id="ARBA00006484"/>
    </source>
</evidence>
<keyword evidence="3" id="KW-0560">Oxidoreductase</keyword>
<dbReference type="GO" id="GO:0016491">
    <property type="term" value="F:oxidoreductase activity"/>
    <property type="evidence" value="ECO:0007669"/>
    <property type="project" value="UniProtKB-KW"/>
</dbReference>
<proteinExistence type="inferred from homology"/>
<dbReference type="AlphaFoldDB" id="A0A7S1EQL0"/>
<keyword evidence="2" id="KW-0521">NADP</keyword>
<dbReference type="SUPFAM" id="SSF51735">
    <property type="entry name" value="NAD(P)-binding Rossmann-fold domains"/>
    <property type="match status" value="1"/>
</dbReference>
<evidence type="ECO:0008006" key="5">
    <source>
        <dbReference type="Google" id="ProtNLM"/>
    </source>
</evidence>
<reference evidence="4" key="1">
    <citation type="submission" date="2021-01" db="EMBL/GenBank/DDBJ databases">
        <authorList>
            <person name="Corre E."/>
            <person name="Pelletier E."/>
            <person name="Niang G."/>
            <person name="Scheremetjew M."/>
            <person name="Finn R."/>
            <person name="Kale V."/>
            <person name="Holt S."/>
            <person name="Cochrane G."/>
            <person name="Meng A."/>
            <person name="Brown T."/>
            <person name="Cohen L."/>
        </authorList>
    </citation>
    <scope>NUCLEOTIDE SEQUENCE</scope>
    <source>
        <strain evidence="4">CCMP3278</strain>
    </source>
</reference>
<dbReference type="EMBL" id="HBFP01002693">
    <property type="protein sequence ID" value="CAD8817546.1"/>
    <property type="molecule type" value="Transcribed_RNA"/>
</dbReference>
<dbReference type="Pfam" id="PF00106">
    <property type="entry name" value="adh_short"/>
    <property type="match status" value="1"/>
</dbReference>
<gene>
    <name evidence="4" type="ORF">TOLI1172_LOCUS1935</name>
</gene>
<evidence type="ECO:0000313" key="4">
    <source>
        <dbReference type="EMBL" id="CAD8817546.1"/>
    </source>
</evidence>
<dbReference type="PANTHER" id="PTHR24320:SF282">
    <property type="entry name" value="WW DOMAIN-CONTAINING OXIDOREDUCTASE"/>
    <property type="match status" value="1"/>
</dbReference>
<protein>
    <recommendedName>
        <fullName evidence="5">Protochlorophyllide reductase</fullName>
    </recommendedName>
</protein>
<dbReference type="Gene3D" id="3.40.50.720">
    <property type="entry name" value="NAD(P)-binding Rossmann-like Domain"/>
    <property type="match status" value="1"/>
</dbReference>
<accession>A0A7S1EQL0</accession>
<evidence type="ECO:0000256" key="2">
    <source>
        <dbReference type="ARBA" id="ARBA00022857"/>
    </source>
</evidence>
<comment type="similarity">
    <text evidence="1">Belongs to the short-chain dehydrogenases/reductases (SDR) family.</text>
</comment>
<sequence>MVAFVLPVLTNAVSQTHRLYSFSFCHGFCRSDGAMKYLQKKSRSRRCSYQHHRSERKTQIEMVNESMDTNTIHSAVVTGASPGSIGFEVVRGILRSFPQATVYLGLRSEDGNMNQSILDTLLEQFPHSTPVIVSLPLHDIEKVFHAANTIENHIRQNTDPQFHALDLLVNCAGVMACEEAKTVQGYEYQFGVNHLGHAALTEGLLPLLRMSKRPGQGRIVCVSSIAALGGFPGYEILRNKNFEAYTGSSFLSFGKYDRWKAYVDSKLANAGFAKGLNELENGNVTAVSVHPGIVASRLQRHLAPSLSQDSAQLKRAVKYLPIKNVEEGARNSIQAALCATTSLDRRGDLYIGDSTPSWFSLDSRICRDFARRSLTEVRKFKPQSRS</sequence>
<dbReference type="PANTHER" id="PTHR24320">
    <property type="entry name" value="RETINOL DEHYDROGENASE"/>
    <property type="match status" value="1"/>
</dbReference>
<dbReference type="InterPro" id="IPR002347">
    <property type="entry name" value="SDR_fam"/>
</dbReference>
<dbReference type="PRINTS" id="PR00081">
    <property type="entry name" value="GDHRDH"/>
</dbReference>
<dbReference type="InterPro" id="IPR036291">
    <property type="entry name" value="NAD(P)-bd_dom_sf"/>
</dbReference>
<name>A0A7S1EQL0_9RHOD</name>
<evidence type="ECO:0000256" key="3">
    <source>
        <dbReference type="ARBA" id="ARBA00023002"/>
    </source>
</evidence>